<dbReference type="PANTHER" id="PTHR37822:SF2">
    <property type="entry name" value="SPORE PHOTOPRODUCT LYASE"/>
    <property type="match status" value="1"/>
</dbReference>
<dbReference type="RefSeq" id="WP_166398021.1">
    <property type="nucleotide sequence ID" value="NZ_CP045121.1"/>
</dbReference>
<evidence type="ECO:0000313" key="1">
    <source>
        <dbReference type="EMBL" id="QIN80351.1"/>
    </source>
</evidence>
<dbReference type="Proteomes" id="UP000502706">
    <property type="component" value="Chromosome"/>
</dbReference>
<dbReference type="PANTHER" id="PTHR37822">
    <property type="entry name" value="SPORE PHOTOPRODUCT LYASE-RELATED"/>
    <property type="match status" value="1"/>
</dbReference>
<dbReference type="NCBIfam" id="TIGR03886">
    <property type="entry name" value="lyase_spl_fam"/>
    <property type="match status" value="1"/>
</dbReference>
<accession>A0A6G8Q1K4</accession>
<evidence type="ECO:0000313" key="2">
    <source>
        <dbReference type="Proteomes" id="UP000502706"/>
    </source>
</evidence>
<dbReference type="InterPro" id="IPR049539">
    <property type="entry name" value="SPL"/>
</dbReference>
<dbReference type="GO" id="GO:0003913">
    <property type="term" value="F:DNA photolyase activity"/>
    <property type="evidence" value="ECO:0007669"/>
    <property type="project" value="TreeGrafter"/>
</dbReference>
<reference evidence="1 2" key="1">
    <citation type="submission" date="2019-10" db="EMBL/GenBank/DDBJ databases">
        <title>Rubrobacter sp nov SCSIO 52915 isolated from a deep-sea sediment in the South China Sea.</title>
        <authorList>
            <person name="Chen R.W."/>
        </authorList>
    </citation>
    <scope>NUCLEOTIDE SEQUENCE [LARGE SCALE GENOMIC DNA]</scope>
    <source>
        <strain evidence="1 2">SCSIO 52915</strain>
    </source>
</reference>
<dbReference type="GO" id="GO:0042601">
    <property type="term" value="C:endospore-forming forespore"/>
    <property type="evidence" value="ECO:0007669"/>
    <property type="project" value="TreeGrafter"/>
</dbReference>
<keyword evidence="2" id="KW-1185">Reference proteome</keyword>
<dbReference type="Pfam" id="PF20903">
    <property type="entry name" value="SPL"/>
    <property type="match status" value="1"/>
</dbReference>
<dbReference type="Gene3D" id="3.40.50.12110">
    <property type="match status" value="1"/>
</dbReference>
<dbReference type="KEGG" id="rmar:GBA65_19565"/>
<name>A0A6G8Q1K4_9ACTN</name>
<organism evidence="1 2">
    <name type="scientific">Rubrobacter marinus</name>
    <dbReference type="NCBI Taxonomy" id="2653852"/>
    <lineage>
        <taxon>Bacteria</taxon>
        <taxon>Bacillati</taxon>
        <taxon>Actinomycetota</taxon>
        <taxon>Rubrobacteria</taxon>
        <taxon>Rubrobacterales</taxon>
        <taxon>Rubrobacteraceae</taxon>
        <taxon>Rubrobacter</taxon>
    </lineage>
</organism>
<gene>
    <name evidence="1" type="ORF">GBA65_19565</name>
</gene>
<protein>
    <submittedName>
        <fullName evidence="1">Spore photoproduct lyase family protein</fullName>
    </submittedName>
</protein>
<dbReference type="InterPro" id="IPR023805">
    <property type="entry name" value="Uncharacterised_Spl-rel"/>
</dbReference>
<dbReference type="GO" id="GO:0051539">
    <property type="term" value="F:4 iron, 4 sulfur cluster binding"/>
    <property type="evidence" value="ECO:0007669"/>
    <property type="project" value="TreeGrafter"/>
</dbReference>
<dbReference type="GO" id="GO:1904047">
    <property type="term" value="F:S-adenosyl-L-methionine binding"/>
    <property type="evidence" value="ECO:0007669"/>
    <property type="project" value="TreeGrafter"/>
</dbReference>
<dbReference type="AlphaFoldDB" id="A0A6G8Q1K4"/>
<dbReference type="Gene3D" id="3.80.30.30">
    <property type="match status" value="1"/>
</dbReference>
<dbReference type="EMBL" id="CP045121">
    <property type="protein sequence ID" value="QIN80351.1"/>
    <property type="molecule type" value="Genomic_DNA"/>
</dbReference>
<proteinExistence type="predicted"/>
<keyword evidence="1" id="KW-0456">Lyase</keyword>
<sequence>MEERAALRQPVPGDRATVAGGLLRIEKIYHEPDVAAYERGCEILARFPDAERVEVPSHWNIPELHGDEGGVGEWNRTKKTVLVLGAKKGLQVRPFYRSCDFIAPSQANGCAMACSYCYVARRKGYANPITAFVNIGGIMGAVERHASKQGMKLEGTQADESLWVYELGTNSDLSVDAAVSDNVRDLVGLFRELPNAKATFATKFVNREMLDYDPRGGTRLRFSLMPPETSKLVDVRTSPVEERIRSINDFVEAGYEVNVNFGPVIVKDGWREDYAGLFSMLDDWLSPAAKAQLAAEVIFLTHTRELHEVNLKWHPKGEELLWRPDLQEFKTSQASGDKVLRYERNAKRALVAEFRETLAERLPYCRVRYAF</sequence>